<evidence type="ECO:0000256" key="4">
    <source>
        <dbReference type="ARBA" id="ARBA00012930"/>
    </source>
</evidence>
<evidence type="ECO:0000256" key="3">
    <source>
        <dbReference type="ARBA" id="ARBA00011738"/>
    </source>
</evidence>
<dbReference type="EMBL" id="QBKR01000017">
    <property type="protein sequence ID" value="PTX58279.1"/>
    <property type="molecule type" value="Genomic_DNA"/>
</dbReference>
<dbReference type="Pfam" id="PF04199">
    <property type="entry name" value="Cyclase"/>
    <property type="match status" value="1"/>
</dbReference>
<keyword evidence="8" id="KW-0862">Zinc</keyword>
<evidence type="ECO:0000256" key="6">
    <source>
        <dbReference type="ARBA" id="ARBA00022723"/>
    </source>
</evidence>
<protein>
    <recommendedName>
        <fullName evidence="5">Kynurenine formamidase</fullName>
        <ecNumber evidence="4">3.5.1.9</ecNumber>
    </recommendedName>
</protein>
<dbReference type="EC" id="3.5.1.9" evidence="4"/>
<dbReference type="Gene3D" id="3.50.30.50">
    <property type="entry name" value="Putative cyclase"/>
    <property type="match status" value="1"/>
</dbReference>
<comment type="function">
    <text evidence="2">Catalyzes the hydrolysis of N-formyl-L-kynurenine to L-kynurenine, the second step in the kynurenine pathway of tryptophan degradation.</text>
</comment>
<evidence type="ECO:0000256" key="11">
    <source>
        <dbReference type="ARBA" id="ARBA00060547"/>
    </source>
</evidence>
<dbReference type="RefSeq" id="WP_108024583.1">
    <property type="nucleotide sequence ID" value="NZ_QBKR01000017.1"/>
</dbReference>
<comment type="pathway">
    <text evidence="11">Amino-acid degradation; L-tryptophan degradation via kynurenine pathway; L-kynurenine from L-tryptophan: step 2/2.</text>
</comment>
<evidence type="ECO:0000256" key="7">
    <source>
        <dbReference type="ARBA" id="ARBA00022801"/>
    </source>
</evidence>
<keyword evidence="7" id="KW-0378">Hydrolase</keyword>
<dbReference type="SUPFAM" id="SSF102198">
    <property type="entry name" value="Putative cyclase"/>
    <property type="match status" value="1"/>
</dbReference>
<dbReference type="InterPro" id="IPR007325">
    <property type="entry name" value="KFase/CYL"/>
</dbReference>
<keyword evidence="13" id="KW-1185">Reference proteome</keyword>
<comment type="catalytic activity">
    <reaction evidence="10">
        <text>N-formyl-L-kynurenine + H2O = L-kynurenine + formate + H(+)</text>
        <dbReference type="Rhea" id="RHEA:13009"/>
        <dbReference type="ChEBI" id="CHEBI:15377"/>
        <dbReference type="ChEBI" id="CHEBI:15378"/>
        <dbReference type="ChEBI" id="CHEBI:15740"/>
        <dbReference type="ChEBI" id="CHEBI:57959"/>
        <dbReference type="ChEBI" id="CHEBI:58629"/>
        <dbReference type="EC" id="3.5.1.9"/>
    </reaction>
</comment>
<evidence type="ECO:0000256" key="5">
    <source>
        <dbReference type="ARBA" id="ARBA00014889"/>
    </source>
</evidence>
<gene>
    <name evidence="12" type="ORF">C8P63_11726</name>
</gene>
<comment type="cofactor">
    <cofactor evidence="1">
        <name>Zn(2+)</name>
        <dbReference type="ChEBI" id="CHEBI:29105"/>
    </cofactor>
</comment>
<name>A0A2T6BQF0_9BACL</name>
<accession>A0A2T6BQF0</accession>
<keyword evidence="6" id="KW-0479">Metal-binding</keyword>
<sequence length="213" mass="23483">MGYKVYDVSMTIHEEMAVYKNKAEKKPEIEVIQDFDTSPARESRIHLDVHTGTHVDAPLHMLPDGGTMKTLEIEKLTGPCRLLDLTHVTGGIGRADLEGVGIREGDFVLLKTRNSDREDFDFEFVFLSQDGAEYLTSIGVRGVGIDALGIERGQPGHPTHKTLFRAGILIVEGLRLKDVPVGEYFLTAVPIKLRDTEAAPARVLLFEGLSVAD</sequence>
<proteinExistence type="predicted"/>
<comment type="caution">
    <text evidence="12">The sequence shown here is derived from an EMBL/GenBank/DDBJ whole genome shotgun (WGS) entry which is preliminary data.</text>
</comment>
<dbReference type="InterPro" id="IPR037175">
    <property type="entry name" value="KFase_sf"/>
</dbReference>
<evidence type="ECO:0000313" key="12">
    <source>
        <dbReference type="EMBL" id="PTX58279.1"/>
    </source>
</evidence>
<keyword evidence="9" id="KW-0823">Tryptophan catabolism</keyword>
<evidence type="ECO:0000313" key="13">
    <source>
        <dbReference type="Proteomes" id="UP000244240"/>
    </source>
</evidence>
<evidence type="ECO:0000256" key="9">
    <source>
        <dbReference type="ARBA" id="ARBA00023079"/>
    </source>
</evidence>
<dbReference type="PANTHER" id="PTHR31118">
    <property type="entry name" value="CYCLASE-LIKE PROTEIN 2"/>
    <property type="match status" value="1"/>
</dbReference>
<dbReference type="GO" id="GO:0004061">
    <property type="term" value="F:arylformamidase activity"/>
    <property type="evidence" value="ECO:0007669"/>
    <property type="project" value="UniProtKB-EC"/>
</dbReference>
<evidence type="ECO:0000256" key="8">
    <source>
        <dbReference type="ARBA" id="ARBA00022833"/>
    </source>
</evidence>
<dbReference type="FunFam" id="3.50.30.50:FF:000001">
    <property type="entry name" value="Kynurenine formamidase"/>
    <property type="match status" value="1"/>
</dbReference>
<dbReference type="GO" id="GO:0046872">
    <property type="term" value="F:metal ion binding"/>
    <property type="evidence" value="ECO:0007669"/>
    <property type="project" value="UniProtKB-KW"/>
</dbReference>
<organism evidence="12 13">
    <name type="scientific">Melghirimyces profundicolus</name>
    <dbReference type="NCBI Taxonomy" id="1242148"/>
    <lineage>
        <taxon>Bacteria</taxon>
        <taxon>Bacillati</taxon>
        <taxon>Bacillota</taxon>
        <taxon>Bacilli</taxon>
        <taxon>Bacillales</taxon>
        <taxon>Thermoactinomycetaceae</taxon>
        <taxon>Melghirimyces</taxon>
    </lineage>
</organism>
<dbReference type="AlphaFoldDB" id="A0A2T6BQF0"/>
<evidence type="ECO:0000256" key="10">
    <source>
        <dbReference type="ARBA" id="ARBA00048496"/>
    </source>
</evidence>
<dbReference type="Proteomes" id="UP000244240">
    <property type="component" value="Unassembled WGS sequence"/>
</dbReference>
<dbReference type="OrthoDB" id="9796085at2"/>
<evidence type="ECO:0000256" key="1">
    <source>
        <dbReference type="ARBA" id="ARBA00001947"/>
    </source>
</evidence>
<evidence type="ECO:0000256" key="2">
    <source>
        <dbReference type="ARBA" id="ARBA00002204"/>
    </source>
</evidence>
<comment type="subunit">
    <text evidence="3">Homodimer.</text>
</comment>
<dbReference type="PANTHER" id="PTHR31118:SF12">
    <property type="entry name" value="CYCLASE-LIKE PROTEIN 2"/>
    <property type="match status" value="1"/>
</dbReference>
<reference evidence="12 13" key="1">
    <citation type="submission" date="2018-04" db="EMBL/GenBank/DDBJ databases">
        <title>Genomic Encyclopedia of Archaeal and Bacterial Type Strains, Phase II (KMG-II): from individual species to whole genera.</title>
        <authorList>
            <person name="Goeker M."/>
        </authorList>
    </citation>
    <scope>NUCLEOTIDE SEQUENCE [LARGE SCALE GENOMIC DNA]</scope>
    <source>
        <strain evidence="12 13">DSM 45787</strain>
    </source>
</reference>
<dbReference type="GO" id="GO:0019441">
    <property type="term" value="P:L-tryptophan catabolic process to kynurenine"/>
    <property type="evidence" value="ECO:0007669"/>
    <property type="project" value="InterPro"/>
</dbReference>